<dbReference type="EMBL" id="LNYC01000005">
    <property type="protein sequence ID" value="KTD04228.1"/>
    <property type="molecule type" value="Genomic_DNA"/>
</dbReference>
<dbReference type="AlphaFoldDB" id="A0A0W0U8B5"/>
<organism evidence="1 2">
    <name type="scientific">Legionella geestiana</name>
    <dbReference type="NCBI Taxonomy" id="45065"/>
    <lineage>
        <taxon>Bacteria</taxon>
        <taxon>Pseudomonadati</taxon>
        <taxon>Pseudomonadota</taxon>
        <taxon>Gammaproteobacteria</taxon>
        <taxon>Legionellales</taxon>
        <taxon>Legionellaceae</taxon>
        <taxon>Legionella</taxon>
    </lineage>
</organism>
<accession>A0A0W0U8B5</accession>
<gene>
    <name evidence="1" type="ORF">Lgee_0258</name>
</gene>
<reference evidence="1 2" key="1">
    <citation type="submission" date="2015-11" db="EMBL/GenBank/DDBJ databases">
        <title>Genomic analysis of 38 Legionella species identifies large and diverse effector repertoires.</title>
        <authorList>
            <person name="Burstein D."/>
            <person name="Amaro F."/>
            <person name="Zusman T."/>
            <person name="Lifshitz Z."/>
            <person name="Cohen O."/>
            <person name="Gilbert J.A."/>
            <person name="Pupko T."/>
            <person name="Shuman H.A."/>
            <person name="Segal G."/>
        </authorList>
    </citation>
    <scope>NUCLEOTIDE SEQUENCE [LARGE SCALE GENOMIC DNA]</scope>
    <source>
        <strain evidence="1 2">ATCC 49504</strain>
    </source>
</reference>
<proteinExistence type="predicted"/>
<evidence type="ECO:0000313" key="1">
    <source>
        <dbReference type="EMBL" id="KTD04228.1"/>
    </source>
</evidence>
<protein>
    <submittedName>
        <fullName evidence="1">Uncharacterized protein</fullName>
    </submittedName>
</protein>
<dbReference type="RefSeq" id="WP_028387077.1">
    <property type="nucleotide sequence ID" value="NZ_CAAAHN010000001.1"/>
</dbReference>
<dbReference type="PATRIC" id="fig|45065.4.peg.274"/>
<sequence length="743" mass="85141">MVKVSRETLEASLILLEGSAQIPSALKSLIAEADFTDVFPERAEFLSWYQQLPQVLRLEMLSLMQPAQRKRLFDGEGVLAFFKAFHTPAEALKIIEAGILEYDFRQPEPQNLADWLSWFPGMQTRLFNVIKPHAASVFRGVSFSEFLERLSGNSVLSTFNVDWLAGHIQIPGNPDIILKHYEGRSYDWWRIQGLFLTQKWPGYSEDTIREKLATLDIQRLVVHACECIVANRGRIKRFCNRLIEMPDAELLSLIQGHTKQLKHAHALLDYLLSNHPRREKLLAAIQEIKSFDTFFECRLPVLRERSHTIHVAVEALKTLTDFLQSYQLFVPAGIEQSFLDAIPADKMRSLFQYQSTHEMRTFFQQLFEARAYAFLCHPLGLVVVETPLRMGCFIDTWEQNMKFLQTLFRGNFKFHDVLHLRDSGGLAEFLEGYRGDFPLFLDKSNVLPFSWVETSITRDFFAVHQRVKHDSQANALMMRWMLERPQDLQYYTEDALFDVLNRLPDKPLESWLEKASAELTARPPLEDVVARILEARGANPAIGRLVCQRYYPDVSSPFWTQNGRWMALFAWLESPEHIAEFMMTRMTSASGDSTLFTLETFFREFMMCHGATLQRISALQRFEDVLLTFCRVLAAQESIESFSAAFLTLLYLALAILGGALSQGVHFAAQMPLRFTFTAQLPVFFPRLPPHELLLHANVFFAKCERLRALPTLSSSAFFARDAASQSAPEEASSMPRASSSAL</sequence>
<comment type="caution">
    <text evidence="1">The sequence shown here is derived from an EMBL/GenBank/DDBJ whole genome shotgun (WGS) entry which is preliminary data.</text>
</comment>
<dbReference type="Proteomes" id="UP000054785">
    <property type="component" value="Unassembled WGS sequence"/>
</dbReference>
<name>A0A0W0U8B5_9GAMM</name>
<dbReference type="STRING" id="45065.Lgee_0258"/>
<evidence type="ECO:0000313" key="2">
    <source>
        <dbReference type="Proteomes" id="UP000054785"/>
    </source>
</evidence>
<keyword evidence="2" id="KW-1185">Reference proteome</keyword>